<feature type="transmembrane region" description="Helical" evidence="1">
    <location>
        <begin position="35"/>
        <end position="54"/>
    </location>
</feature>
<keyword evidence="1" id="KW-0812">Transmembrane</keyword>
<protein>
    <recommendedName>
        <fullName evidence="4">DUF3325 domain-containing protein</fullName>
    </recommendedName>
</protein>
<feature type="transmembrane region" description="Helical" evidence="1">
    <location>
        <begin position="97"/>
        <end position="117"/>
    </location>
</feature>
<gene>
    <name evidence="2" type="ORF">CXK91_12965</name>
</gene>
<name>A0A2S4AM88_STUST</name>
<evidence type="ECO:0000313" key="3">
    <source>
        <dbReference type="Proteomes" id="UP000237068"/>
    </source>
</evidence>
<evidence type="ECO:0000313" key="2">
    <source>
        <dbReference type="EMBL" id="POH82606.1"/>
    </source>
</evidence>
<dbReference type="Proteomes" id="UP000237068">
    <property type="component" value="Unassembled WGS sequence"/>
</dbReference>
<evidence type="ECO:0000256" key="1">
    <source>
        <dbReference type="SAM" id="Phobius"/>
    </source>
</evidence>
<evidence type="ECO:0008006" key="4">
    <source>
        <dbReference type="Google" id="ProtNLM"/>
    </source>
</evidence>
<accession>A0A2S4AM88</accession>
<dbReference type="Pfam" id="PF11804">
    <property type="entry name" value="DUF3325"/>
    <property type="match status" value="1"/>
</dbReference>
<proteinExistence type="predicted"/>
<keyword evidence="1" id="KW-0472">Membrane</keyword>
<organism evidence="2 3">
    <name type="scientific">Stutzerimonas stutzeri</name>
    <name type="common">Pseudomonas stutzeri</name>
    <dbReference type="NCBI Taxonomy" id="316"/>
    <lineage>
        <taxon>Bacteria</taxon>
        <taxon>Pseudomonadati</taxon>
        <taxon>Pseudomonadota</taxon>
        <taxon>Gammaproteobacteria</taxon>
        <taxon>Pseudomonadales</taxon>
        <taxon>Pseudomonadaceae</taxon>
        <taxon>Stutzerimonas</taxon>
    </lineage>
</organism>
<dbReference type="EMBL" id="PPXG01000005">
    <property type="protein sequence ID" value="POH82606.1"/>
    <property type="molecule type" value="Genomic_DNA"/>
</dbReference>
<dbReference type="InterPro" id="IPR021762">
    <property type="entry name" value="DUF3325"/>
</dbReference>
<feature type="transmembrane region" description="Helical" evidence="1">
    <location>
        <begin position="70"/>
        <end position="91"/>
    </location>
</feature>
<reference evidence="2 3" key="1">
    <citation type="submission" date="2018-01" db="EMBL/GenBank/DDBJ databases">
        <title>Denitrification phenotypes of diverse strains of Pseudomonas stutzeri.</title>
        <authorList>
            <person name="Milligan D.A."/>
            <person name="Bergaust L."/>
            <person name="Bakken L.R."/>
            <person name="Frostegard A."/>
        </authorList>
    </citation>
    <scope>NUCLEOTIDE SEQUENCE [LARGE SCALE GENOMIC DNA]</scope>
    <source>
        <strain evidence="2 3">24a13</strain>
    </source>
</reference>
<comment type="caution">
    <text evidence="2">The sequence shown here is derived from an EMBL/GenBank/DDBJ whole genome shotgun (WGS) entry which is preliminary data.</text>
</comment>
<keyword evidence="1" id="KW-1133">Transmembrane helix</keyword>
<sequence>MAAYYLALGWLPTPGCAWAGPGACTIRRSRMLDLLLIASLLVLYLLGLACLALAQDKHWKTLNLCSQRQAWVVPIGWGSLALSLLLAWAYQGVAFGSLMWVLLLPPSGYVMVFILAWRPQWLRPLARLLSR</sequence>
<dbReference type="AlphaFoldDB" id="A0A2S4AM88"/>